<dbReference type="GO" id="GO:0003677">
    <property type="term" value="F:DNA binding"/>
    <property type="evidence" value="ECO:0007669"/>
    <property type="project" value="UniProtKB-KW"/>
</dbReference>
<organism evidence="6 7">
    <name type="scientific">Granulibacter bethesdensis (strain ATCC BAA-1260 / CGDNIH1)</name>
    <dbReference type="NCBI Taxonomy" id="391165"/>
    <lineage>
        <taxon>Bacteria</taxon>
        <taxon>Pseudomonadati</taxon>
        <taxon>Pseudomonadota</taxon>
        <taxon>Alphaproteobacteria</taxon>
        <taxon>Acetobacterales</taxon>
        <taxon>Acetobacteraceae</taxon>
        <taxon>Granulibacter</taxon>
    </lineage>
</organism>
<dbReference type="Pfam" id="PF00126">
    <property type="entry name" value="HTH_1"/>
    <property type="match status" value="1"/>
</dbReference>
<evidence type="ECO:0000256" key="3">
    <source>
        <dbReference type="ARBA" id="ARBA00023125"/>
    </source>
</evidence>
<dbReference type="EMBL" id="CP000394">
    <property type="protein sequence ID" value="ABI62535.2"/>
    <property type="molecule type" value="Genomic_DNA"/>
</dbReference>
<dbReference type="KEGG" id="gbe:GbCGDNIH1_1637"/>
<gene>
    <name evidence="6" type="ordered locus">GbCGDNIH1_1637</name>
</gene>
<evidence type="ECO:0000256" key="1">
    <source>
        <dbReference type="ARBA" id="ARBA00009437"/>
    </source>
</evidence>
<dbReference type="SUPFAM" id="SSF53850">
    <property type="entry name" value="Periplasmic binding protein-like II"/>
    <property type="match status" value="1"/>
</dbReference>
<dbReference type="InterPro" id="IPR000847">
    <property type="entry name" value="LysR_HTH_N"/>
</dbReference>
<dbReference type="Gene3D" id="3.40.190.290">
    <property type="match status" value="1"/>
</dbReference>
<evidence type="ECO:0000313" key="6">
    <source>
        <dbReference type="EMBL" id="ABI62535.2"/>
    </source>
</evidence>
<dbReference type="PANTHER" id="PTHR30419">
    <property type="entry name" value="HTH-TYPE TRANSCRIPTIONAL REGULATOR YBHD"/>
    <property type="match status" value="1"/>
</dbReference>
<keyword evidence="3" id="KW-0238">DNA-binding</keyword>
<keyword evidence="2" id="KW-0805">Transcription regulation</keyword>
<dbReference type="Pfam" id="PF03466">
    <property type="entry name" value="LysR_substrate"/>
    <property type="match status" value="1"/>
</dbReference>
<evidence type="ECO:0000256" key="4">
    <source>
        <dbReference type="ARBA" id="ARBA00023163"/>
    </source>
</evidence>
<evidence type="ECO:0000256" key="2">
    <source>
        <dbReference type="ARBA" id="ARBA00023015"/>
    </source>
</evidence>
<evidence type="ECO:0000313" key="7">
    <source>
        <dbReference type="Proteomes" id="UP000001963"/>
    </source>
</evidence>
<dbReference type="InterPro" id="IPR005119">
    <property type="entry name" value="LysR_subst-bd"/>
</dbReference>
<proteinExistence type="inferred from homology"/>
<dbReference type="GO" id="GO:0003700">
    <property type="term" value="F:DNA-binding transcription factor activity"/>
    <property type="evidence" value="ECO:0007669"/>
    <property type="project" value="InterPro"/>
</dbReference>
<dbReference type="AlphaFoldDB" id="Q0BRL7"/>
<protein>
    <submittedName>
        <fullName evidence="6">Transcriptional regulator, LysR family</fullName>
    </submittedName>
</protein>
<dbReference type="STRING" id="391165.GbCGDNIH1_1637"/>
<keyword evidence="7" id="KW-1185">Reference proteome</keyword>
<dbReference type="InterPro" id="IPR050950">
    <property type="entry name" value="HTH-type_LysR_regulators"/>
</dbReference>
<dbReference type="InterPro" id="IPR036388">
    <property type="entry name" value="WH-like_DNA-bd_sf"/>
</dbReference>
<dbReference type="Proteomes" id="UP000001963">
    <property type="component" value="Chromosome"/>
</dbReference>
<dbReference type="PROSITE" id="PS50931">
    <property type="entry name" value="HTH_LYSR"/>
    <property type="match status" value="1"/>
</dbReference>
<sequence length="373" mass="41893">MSFFDRTPGYGTRHHSFLLRPNMRRLTCRAAAGYESYPLPASALFLTRCCENLNTFFRWHGDNTSDRQPMRHLRILTHIVDVARSGSIRRSAERMNITASALTRQIQDFEEELGTPVFERTAQGMRLNAAGELIVQHALTRAADLDQIRSRIADLQGVRRGHVTVVCSQAFARLDLPREIEACRRLHPLVSFSIRVLDHSRALEALRRYEADLALVLQPLPDREIQPLLHYTLPLCAVMAWDHPLARRDGAPVRLRACLEHRLALPERGMATRQALDAALLRLGQTDPEDIAVDSDSMELLTEYVRRAGAVTFQAASPLQGEEAGDLCLRPLDPRDAEPVSCVLGHLRGRVLSVAAAKFADQLARSLHARYGH</sequence>
<feature type="domain" description="HTH lysR-type" evidence="5">
    <location>
        <begin position="68"/>
        <end position="128"/>
    </location>
</feature>
<keyword evidence="4" id="KW-0804">Transcription</keyword>
<reference evidence="6 7" key="1">
    <citation type="journal article" date="2007" name="J. Bacteriol.">
        <title>Genome sequence analysis of the emerging human pathogenic acetic acid bacterium Granulibacter bethesdensis.</title>
        <authorList>
            <person name="Greenberg D.E."/>
            <person name="Porcella S.F."/>
            <person name="Zelazny A.M."/>
            <person name="Virtaneva K."/>
            <person name="Sturdevant D.E."/>
            <person name="Kupko J.J.III."/>
            <person name="Barbian K.D."/>
            <person name="Babar A."/>
            <person name="Dorward D.W."/>
            <person name="Holland S.M."/>
        </authorList>
    </citation>
    <scope>NUCLEOTIDE SEQUENCE [LARGE SCALE GENOMIC DNA]</scope>
    <source>
        <strain evidence="7">ATCC BAA-1260 / CGDNIH1</strain>
    </source>
</reference>
<evidence type="ECO:0000259" key="5">
    <source>
        <dbReference type="PROSITE" id="PS50931"/>
    </source>
</evidence>
<dbReference type="PANTHER" id="PTHR30419:SF8">
    <property type="entry name" value="NITROGEN ASSIMILATION TRANSCRIPTIONAL ACTIVATOR-RELATED"/>
    <property type="match status" value="1"/>
</dbReference>
<dbReference type="InterPro" id="IPR036390">
    <property type="entry name" value="WH_DNA-bd_sf"/>
</dbReference>
<dbReference type="Gene3D" id="1.10.10.10">
    <property type="entry name" value="Winged helix-like DNA-binding domain superfamily/Winged helix DNA-binding domain"/>
    <property type="match status" value="1"/>
</dbReference>
<accession>Q0BRL7</accession>
<dbReference type="SUPFAM" id="SSF46785">
    <property type="entry name" value="Winged helix' DNA-binding domain"/>
    <property type="match status" value="1"/>
</dbReference>
<dbReference type="GO" id="GO:0005829">
    <property type="term" value="C:cytosol"/>
    <property type="evidence" value="ECO:0007669"/>
    <property type="project" value="TreeGrafter"/>
</dbReference>
<dbReference type="eggNOG" id="COG0583">
    <property type="taxonomic scope" value="Bacteria"/>
</dbReference>
<comment type="similarity">
    <text evidence="1">Belongs to the LysR transcriptional regulatory family.</text>
</comment>
<name>Q0BRL7_GRABC</name>